<proteinExistence type="predicted"/>
<dbReference type="EMBL" id="JAGTJS010000015">
    <property type="protein sequence ID" value="KAH7247762.1"/>
    <property type="molecule type" value="Genomic_DNA"/>
</dbReference>
<protein>
    <recommendedName>
        <fullName evidence="4">Secreted protein</fullName>
    </recommendedName>
</protein>
<comment type="caution">
    <text evidence="2">The sequence shown here is derived from an EMBL/GenBank/DDBJ whole genome shotgun (WGS) entry which is preliminary data.</text>
</comment>
<accession>A0A9P9H0R7</accession>
<organism evidence="2 3">
    <name type="scientific">Fusarium solani</name>
    <name type="common">Filamentous fungus</name>
    <dbReference type="NCBI Taxonomy" id="169388"/>
    <lineage>
        <taxon>Eukaryota</taxon>
        <taxon>Fungi</taxon>
        <taxon>Dikarya</taxon>
        <taxon>Ascomycota</taxon>
        <taxon>Pezizomycotina</taxon>
        <taxon>Sordariomycetes</taxon>
        <taxon>Hypocreomycetidae</taxon>
        <taxon>Hypocreales</taxon>
        <taxon>Nectriaceae</taxon>
        <taxon>Fusarium</taxon>
        <taxon>Fusarium solani species complex</taxon>
    </lineage>
</organism>
<evidence type="ECO:0000313" key="2">
    <source>
        <dbReference type="EMBL" id="KAH7247762.1"/>
    </source>
</evidence>
<dbReference type="AlphaFoldDB" id="A0A9P9H0R7"/>
<evidence type="ECO:0000313" key="3">
    <source>
        <dbReference type="Proteomes" id="UP000736672"/>
    </source>
</evidence>
<feature type="signal peptide" evidence="1">
    <location>
        <begin position="1"/>
        <end position="20"/>
    </location>
</feature>
<gene>
    <name evidence="2" type="ORF">B0J15DRAFT_468524</name>
</gene>
<keyword evidence="3" id="KW-1185">Reference proteome</keyword>
<evidence type="ECO:0008006" key="4">
    <source>
        <dbReference type="Google" id="ProtNLM"/>
    </source>
</evidence>
<dbReference type="Proteomes" id="UP000736672">
    <property type="component" value="Unassembled WGS sequence"/>
</dbReference>
<keyword evidence="1" id="KW-0732">Signal</keyword>
<name>A0A9P9H0R7_FUSSL</name>
<evidence type="ECO:0000256" key="1">
    <source>
        <dbReference type="SAM" id="SignalP"/>
    </source>
</evidence>
<sequence>MPCITAAFTLLRACPASVDGLCVSAERPRITIISPRHRHLQGVNHEGGNQGSRLALAPVLATDHLQGSLGGQPPLGAISVSRAGGDSLFRVSYACHVPKAVRRFRVPT</sequence>
<feature type="chain" id="PRO_5040446783" description="Secreted protein" evidence="1">
    <location>
        <begin position="21"/>
        <end position="108"/>
    </location>
</feature>
<reference evidence="2" key="1">
    <citation type="journal article" date="2021" name="Nat. Commun.">
        <title>Genetic determinants of endophytism in the Arabidopsis root mycobiome.</title>
        <authorList>
            <person name="Mesny F."/>
            <person name="Miyauchi S."/>
            <person name="Thiergart T."/>
            <person name="Pickel B."/>
            <person name="Atanasova L."/>
            <person name="Karlsson M."/>
            <person name="Huettel B."/>
            <person name="Barry K.W."/>
            <person name="Haridas S."/>
            <person name="Chen C."/>
            <person name="Bauer D."/>
            <person name="Andreopoulos W."/>
            <person name="Pangilinan J."/>
            <person name="LaButti K."/>
            <person name="Riley R."/>
            <person name="Lipzen A."/>
            <person name="Clum A."/>
            <person name="Drula E."/>
            <person name="Henrissat B."/>
            <person name="Kohler A."/>
            <person name="Grigoriev I.V."/>
            <person name="Martin F.M."/>
            <person name="Hacquard S."/>
        </authorList>
    </citation>
    <scope>NUCLEOTIDE SEQUENCE</scope>
    <source>
        <strain evidence="2">FSSC 5 MPI-SDFR-AT-0091</strain>
    </source>
</reference>